<reference evidence="2" key="1">
    <citation type="submission" date="2023-02" db="EMBL/GenBank/DDBJ databases">
        <title>Tahibacter soli sp. nov. isolated from soil.</title>
        <authorList>
            <person name="Baek J.H."/>
            <person name="Lee J.K."/>
            <person name="Choi D.G."/>
            <person name="Jeon C.O."/>
        </authorList>
    </citation>
    <scope>NUCLEOTIDE SEQUENCE</scope>
    <source>
        <strain evidence="2">BL</strain>
    </source>
</reference>
<protein>
    <submittedName>
        <fullName evidence="2">Uncharacterized protein</fullName>
    </submittedName>
</protein>
<keyword evidence="1" id="KW-0812">Transmembrane</keyword>
<proteinExistence type="predicted"/>
<sequence length="161" mass="17240">MSDHEFQWRRGMRELGGPVQPGRDLWLDIAARIEAEAAAAQPAIAPPARRRWALPLAAAASIAAGVLIASHWLAGVPGTATTTLAQATSDPGPALERANRDFKQVRPQDPRLAGAVAELDAAAAELQQMLQHQPDAVFLVGLLNRTNERRMKLARMGLASS</sequence>
<accession>A0A9X3YFY7</accession>
<comment type="caution">
    <text evidence="2">The sequence shown here is derived from an EMBL/GenBank/DDBJ whole genome shotgun (WGS) entry which is preliminary data.</text>
</comment>
<keyword evidence="3" id="KW-1185">Reference proteome</keyword>
<gene>
    <name evidence="2" type="ORF">OD750_001950</name>
</gene>
<organism evidence="2 3">
    <name type="scientific">Tahibacter soli</name>
    <dbReference type="NCBI Taxonomy" id="2983605"/>
    <lineage>
        <taxon>Bacteria</taxon>
        <taxon>Pseudomonadati</taxon>
        <taxon>Pseudomonadota</taxon>
        <taxon>Gammaproteobacteria</taxon>
        <taxon>Lysobacterales</taxon>
        <taxon>Rhodanobacteraceae</taxon>
        <taxon>Tahibacter</taxon>
    </lineage>
</organism>
<feature type="transmembrane region" description="Helical" evidence="1">
    <location>
        <begin position="52"/>
        <end position="74"/>
    </location>
</feature>
<evidence type="ECO:0000313" key="2">
    <source>
        <dbReference type="EMBL" id="MDC8011304.1"/>
    </source>
</evidence>
<evidence type="ECO:0000313" key="3">
    <source>
        <dbReference type="Proteomes" id="UP001139971"/>
    </source>
</evidence>
<keyword evidence="1" id="KW-0472">Membrane</keyword>
<name>A0A9X3YFY7_9GAMM</name>
<evidence type="ECO:0000256" key="1">
    <source>
        <dbReference type="SAM" id="Phobius"/>
    </source>
</evidence>
<dbReference type="RefSeq" id="WP_263543674.1">
    <property type="nucleotide sequence ID" value="NZ_JAOVZO020000001.1"/>
</dbReference>
<dbReference type="AlphaFoldDB" id="A0A9X3YFY7"/>
<keyword evidence="1" id="KW-1133">Transmembrane helix</keyword>
<dbReference type="Proteomes" id="UP001139971">
    <property type="component" value="Unassembled WGS sequence"/>
</dbReference>
<dbReference type="EMBL" id="JAOVZO020000001">
    <property type="protein sequence ID" value="MDC8011304.1"/>
    <property type="molecule type" value="Genomic_DNA"/>
</dbReference>